<sequence length="474" mass="53887">MTQPSLLPFWNWDNPKGGMILPPIYADKNSPLYNPLRNSSHLPPTLVDLDYNNEDTKQSVGIIERNLITMYKQVVSLGKLPSLFMGSPYRAGNRPNTGAGSLEQKPHNTLHNWTGDITKPDGQDMGNFFTAGRDPIFFAHHANVDRMWNIWKTKVPDHVSQQTKEKYSRRRDFTDPDWLESSFLFYDENKNLVRVKVKDCLDTTRMGYAFQKVDIPWLNSRPKPKILVPQSSAPRLQPEKSVQPPSFILNSKTRIVVNRPRHSSPDAEEVLVIDIDCAGSEGGTKFDVIINDDGDDTIEPFHTQFAGSFVSLPHSPRSHDMEMLKAPLNIDCCPLRLGITELLEDLKAQNDENNCNPRMLPSILAPFVMLQNLAKETTMLKKCYVLHVEARPRGLADNKNLWCIGMLLQLPLVQDVTRKRKTSSMNVVAVWRLMGLAWVKPGSQELCWLGWLRDNLKKIEPLLPITLIMDNVEG</sequence>
<evidence type="ECO:0000256" key="6">
    <source>
        <dbReference type="ARBA" id="ARBA00023008"/>
    </source>
</evidence>
<dbReference type="InterPro" id="IPR022740">
    <property type="entry name" value="Polyphenol_oxidase_C"/>
</dbReference>
<keyword evidence="4" id="KW-0883">Thioether bond</keyword>
<evidence type="ECO:0000256" key="4">
    <source>
        <dbReference type="ARBA" id="ARBA00022784"/>
    </source>
</evidence>
<dbReference type="AlphaFoldDB" id="A0A371E7E2"/>
<evidence type="ECO:0000256" key="2">
    <source>
        <dbReference type="ARBA" id="ARBA00009928"/>
    </source>
</evidence>
<evidence type="ECO:0000256" key="5">
    <source>
        <dbReference type="ARBA" id="ARBA00023002"/>
    </source>
</evidence>
<feature type="domain" description="Tyrosinase copper-binding" evidence="8">
    <location>
        <begin position="134"/>
        <end position="145"/>
    </location>
</feature>
<comment type="similarity">
    <text evidence="2">Belongs to the tyrosinase family.</text>
</comment>
<evidence type="ECO:0000313" key="10">
    <source>
        <dbReference type="Proteomes" id="UP000257109"/>
    </source>
</evidence>
<gene>
    <name evidence="9" type="ORF">CR513_59800</name>
</gene>
<evidence type="ECO:0000256" key="3">
    <source>
        <dbReference type="ARBA" id="ARBA00022723"/>
    </source>
</evidence>
<evidence type="ECO:0000259" key="8">
    <source>
        <dbReference type="PROSITE" id="PS00498"/>
    </source>
</evidence>
<dbReference type="PROSITE" id="PS00210">
    <property type="entry name" value="HEMOCYANIN_2"/>
    <property type="match status" value="1"/>
</dbReference>
<keyword evidence="7" id="KW-1015">Disulfide bond</keyword>
<dbReference type="PANTHER" id="PTHR11474:SF76">
    <property type="entry name" value="SHKT DOMAIN-CONTAINING PROTEIN"/>
    <property type="match status" value="1"/>
</dbReference>
<dbReference type="EMBL" id="QJKJ01015807">
    <property type="protein sequence ID" value="RDX61923.1"/>
    <property type="molecule type" value="Genomic_DNA"/>
</dbReference>
<dbReference type="InterPro" id="IPR002227">
    <property type="entry name" value="Tyrosinase_Cu-bd"/>
</dbReference>
<dbReference type="InterPro" id="IPR013788">
    <property type="entry name" value="Hemocyanin/hexamerin"/>
</dbReference>
<keyword evidence="5" id="KW-0560">Oxidoreductase</keyword>
<reference evidence="9" key="1">
    <citation type="submission" date="2018-05" db="EMBL/GenBank/DDBJ databases">
        <title>Draft genome of Mucuna pruriens seed.</title>
        <authorList>
            <person name="Nnadi N.E."/>
            <person name="Vos R."/>
            <person name="Hasami M.H."/>
            <person name="Devisetty U.K."/>
            <person name="Aguiy J.C."/>
        </authorList>
    </citation>
    <scope>NUCLEOTIDE SEQUENCE [LARGE SCALE GENOMIC DNA]</scope>
    <source>
        <strain evidence="9">JCA_2017</strain>
    </source>
</reference>
<dbReference type="GO" id="GO:0004097">
    <property type="term" value="F:catechol oxidase activity"/>
    <property type="evidence" value="ECO:0007669"/>
    <property type="project" value="InterPro"/>
</dbReference>
<comment type="caution">
    <text evidence="9">The sequence shown here is derived from an EMBL/GenBank/DDBJ whole genome shotgun (WGS) entry which is preliminary data.</text>
</comment>
<keyword evidence="6" id="KW-0186">Copper</keyword>
<comment type="cofactor">
    <cofactor evidence="1">
        <name>Cu(2+)</name>
        <dbReference type="ChEBI" id="CHEBI:29036"/>
    </cofactor>
</comment>
<dbReference type="OrthoDB" id="6132182at2759"/>
<dbReference type="InterPro" id="IPR008922">
    <property type="entry name" value="Di-copper_centre_dom_sf"/>
</dbReference>
<dbReference type="Pfam" id="PF12143">
    <property type="entry name" value="PPO1_KFDV"/>
    <property type="match status" value="1"/>
</dbReference>
<name>A0A371E7E2_MUCPR</name>
<dbReference type="GO" id="GO:0046872">
    <property type="term" value="F:metal ion binding"/>
    <property type="evidence" value="ECO:0007669"/>
    <property type="project" value="UniProtKB-KW"/>
</dbReference>
<dbReference type="SUPFAM" id="SSF48056">
    <property type="entry name" value="Di-copper centre-containing domain"/>
    <property type="match status" value="1"/>
</dbReference>
<dbReference type="InterPro" id="IPR022739">
    <property type="entry name" value="Polyphenol_oxidase_cen"/>
</dbReference>
<dbReference type="PROSITE" id="PS00498">
    <property type="entry name" value="TYROSINASE_2"/>
    <property type="match status" value="1"/>
</dbReference>
<organism evidence="9 10">
    <name type="scientific">Mucuna pruriens</name>
    <name type="common">Velvet bean</name>
    <name type="synonym">Dolichos pruriens</name>
    <dbReference type="NCBI Taxonomy" id="157652"/>
    <lineage>
        <taxon>Eukaryota</taxon>
        <taxon>Viridiplantae</taxon>
        <taxon>Streptophyta</taxon>
        <taxon>Embryophyta</taxon>
        <taxon>Tracheophyta</taxon>
        <taxon>Spermatophyta</taxon>
        <taxon>Magnoliopsida</taxon>
        <taxon>eudicotyledons</taxon>
        <taxon>Gunneridae</taxon>
        <taxon>Pentapetalae</taxon>
        <taxon>rosids</taxon>
        <taxon>fabids</taxon>
        <taxon>Fabales</taxon>
        <taxon>Fabaceae</taxon>
        <taxon>Papilionoideae</taxon>
        <taxon>50 kb inversion clade</taxon>
        <taxon>NPAAA clade</taxon>
        <taxon>indigoferoid/millettioid clade</taxon>
        <taxon>Phaseoleae</taxon>
        <taxon>Mucuna</taxon>
    </lineage>
</organism>
<dbReference type="PANTHER" id="PTHR11474">
    <property type="entry name" value="TYROSINASE FAMILY MEMBER"/>
    <property type="match status" value="1"/>
</dbReference>
<keyword evidence="3" id="KW-0479">Metal-binding</keyword>
<evidence type="ECO:0000256" key="1">
    <source>
        <dbReference type="ARBA" id="ARBA00001973"/>
    </source>
</evidence>
<accession>A0A371E7E2</accession>
<dbReference type="Gene3D" id="1.10.1280.10">
    <property type="entry name" value="Di-copper center containing domain from catechol oxidase"/>
    <property type="match status" value="1"/>
</dbReference>
<keyword evidence="10" id="KW-1185">Reference proteome</keyword>
<evidence type="ECO:0000256" key="7">
    <source>
        <dbReference type="ARBA" id="ARBA00023157"/>
    </source>
</evidence>
<evidence type="ECO:0000313" key="9">
    <source>
        <dbReference type="EMBL" id="RDX61923.1"/>
    </source>
</evidence>
<dbReference type="Pfam" id="PF12142">
    <property type="entry name" value="PPO1_DWL"/>
    <property type="match status" value="1"/>
</dbReference>
<dbReference type="Proteomes" id="UP000257109">
    <property type="component" value="Unassembled WGS sequence"/>
</dbReference>
<feature type="non-terminal residue" evidence="9">
    <location>
        <position position="1"/>
    </location>
</feature>
<dbReference type="InterPro" id="IPR050316">
    <property type="entry name" value="Tyrosinase/Hemocyanin"/>
</dbReference>
<protein>
    <recommendedName>
        <fullName evidence="8">Tyrosinase copper-binding domain-containing protein</fullName>
    </recommendedName>
</protein>
<proteinExistence type="inferred from homology"/>
<dbReference type="PRINTS" id="PR00092">
    <property type="entry name" value="TYROSINASE"/>
</dbReference>
<dbReference type="STRING" id="157652.A0A371E7E2"/>
<dbReference type="Pfam" id="PF00264">
    <property type="entry name" value="Tyrosinase"/>
    <property type="match status" value="1"/>
</dbReference>